<reference evidence="2 3" key="1">
    <citation type="submission" date="2024-03" db="EMBL/GenBank/DDBJ databases">
        <title>A high-quality draft genome sequence of Diaporthe vaccinii, a causative agent of upright dieback and viscid rot disease in cranberry plants.</title>
        <authorList>
            <person name="Sarrasin M."/>
            <person name="Lang B.F."/>
            <person name="Burger G."/>
        </authorList>
    </citation>
    <scope>NUCLEOTIDE SEQUENCE [LARGE SCALE GENOMIC DNA]</scope>
    <source>
        <strain evidence="2 3">IS7</strain>
    </source>
</reference>
<accession>A0ABR4EL13</accession>
<keyword evidence="3" id="KW-1185">Reference proteome</keyword>
<dbReference type="EMBL" id="JBAWTH010000045">
    <property type="protein sequence ID" value="KAL2283134.1"/>
    <property type="molecule type" value="Genomic_DNA"/>
</dbReference>
<evidence type="ECO:0000256" key="1">
    <source>
        <dbReference type="SAM" id="MobiDB-lite"/>
    </source>
</evidence>
<evidence type="ECO:0008006" key="4">
    <source>
        <dbReference type="Google" id="ProtNLM"/>
    </source>
</evidence>
<proteinExistence type="predicted"/>
<protein>
    <recommendedName>
        <fullName evidence="4">Secreted protein</fullName>
    </recommendedName>
</protein>
<name>A0ABR4EL13_9PEZI</name>
<feature type="compositionally biased region" description="Polar residues" evidence="1">
    <location>
        <begin position="110"/>
        <end position="120"/>
    </location>
</feature>
<feature type="region of interest" description="Disordered" evidence="1">
    <location>
        <begin position="91"/>
        <end position="120"/>
    </location>
</feature>
<organism evidence="2 3">
    <name type="scientific">Diaporthe vaccinii</name>
    <dbReference type="NCBI Taxonomy" id="105482"/>
    <lineage>
        <taxon>Eukaryota</taxon>
        <taxon>Fungi</taxon>
        <taxon>Dikarya</taxon>
        <taxon>Ascomycota</taxon>
        <taxon>Pezizomycotina</taxon>
        <taxon>Sordariomycetes</taxon>
        <taxon>Sordariomycetidae</taxon>
        <taxon>Diaporthales</taxon>
        <taxon>Diaporthaceae</taxon>
        <taxon>Diaporthe</taxon>
        <taxon>Diaporthe eres species complex</taxon>
    </lineage>
</organism>
<sequence length="120" mass="13069">MNYKMLPRSLVWLSCIGVVVVKPKGLIRCSAFVLKLQPVLVVLQEAVTPSLLASHHLLSQIAPATPSAFAAMYEPTHLPVILEATLLLHNSPPTSTGPRHPDNISFPPSRFSQPIRSSLL</sequence>
<evidence type="ECO:0000313" key="2">
    <source>
        <dbReference type="EMBL" id="KAL2283134.1"/>
    </source>
</evidence>
<evidence type="ECO:0000313" key="3">
    <source>
        <dbReference type="Proteomes" id="UP001600888"/>
    </source>
</evidence>
<dbReference type="Proteomes" id="UP001600888">
    <property type="component" value="Unassembled WGS sequence"/>
</dbReference>
<comment type="caution">
    <text evidence="2">The sequence shown here is derived from an EMBL/GenBank/DDBJ whole genome shotgun (WGS) entry which is preliminary data.</text>
</comment>
<gene>
    <name evidence="2" type="ORF">FJTKL_10231</name>
</gene>